<dbReference type="AlphaFoldDB" id="M0QRT0"/>
<name>M0QRT0_9ACTN</name>
<reference evidence="1 2" key="1">
    <citation type="submission" date="2013-01" db="EMBL/GenBank/DDBJ databases">
        <title>Whole genome shotgun sequence of Gordonia soli NBRC 108243.</title>
        <authorList>
            <person name="Isaki-Nakamura S."/>
            <person name="Hosoyama A."/>
            <person name="Tsuchikane K."/>
            <person name="Ando Y."/>
            <person name="Baba S."/>
            <person name="Ohji S."/>
            <person name="Hamada M."/>
            <person name="Tamura T."/>
            <person name="Yamazoe A."/>
            <person name="Yamazaki S."/>
            <person name="Fujita N."/>
        </authorList>
    </citation>
    <scope>NUCLEOTIDE SEQUENCE [LARGE SCALE GENOMIC DNA]</scope>
    <source>
        <strain evidence="1 2">NBRC 108243</strain>
    </source>
</reference>
<dbReference type="Proteomes" id="UP000011666">
    <property type="component" value="Unassembled WGS sequence"/>
</dbReference>
<accession>M0QRT0</accession>
<dbReference type="EMBL" id="BANX01000034">
    <property type="protein sequence ID" value="GAC70337.1"/>
    <property type="molecule type" value="Genomic_DNA"/>
</dbReference>
<keyword evidence="2" id="KW-1185">Reference proteome</keyword>
<protein>
    <submittedName>
        <fullName evidence="1">Uncharacterized protein</fullName>
    </submittedName>
</protein>
<evidence type="ECO:0000313" key="2">
    <source>
        <dbReference type="Proteomes" id="UP000011666"/>
    </source>
</evidence>
<comment type="caution">
    <text evidence="1">The sequence shown here is derived from an EMBL/GenBank/DDBJ whole genome shotgun (WGS) entry which is preliminary data.</text>
</comment>
<evidence type="ECO:0000313" key="1">
    <source>
        <dbReference type="EMBL" id="GAC70337.1"/>
    </source>
</evidence>
<gene>
    <name evidence="1" type="ORF">GS4_34_00220</name>
</gene>
<proteinExistence type="predicted"/>
<organism evidence="1 2">
    <name type="scientific">Gordonia soli NBRC 108243</name>
    <dbReference type="NCBI Taxonomy" id="1223545"/>
    <lineage>
        <taxon>Bacteria</taxon>
        <taxon>Bacillati</taxon>
        <taxon>Actinomycetota</taxon>
        <taxon>Actinomycetes</taxon>
        <taxon>Mycobacteriales</taxon>
        <taxon>Gordoniaceae</taxon>
        <taxon>Gordonia</taxon>
    </lineage>
</organism>
<sequence length="64" mass="7578">MHVVVAVDLPQRLLDRATHGAVDRIPSFRAIQREDRDLTVTLDEEWGVDRRFDRIRRVGRSFDF</sequence>